<reference evidence="2" key="1">
    <citation type="submission" date="2018-09" db="EMBL/GenBank/DDBJ databases">
        <authorList>
            <person name="Zhu H."/>
        </authorList>
    </citation>
    <scope>NUCLEOTIDE SEQUENCE [LARGE SCALE GENOMIC DNA]</scope>
    <source>
        <strain evidence="2">K1S02-23</strain>
    </source>
</reference>
<proteinExistence type="predicted"/>
<dbReference type="EMBL" id="QYUQ01000002">
    <property type="protein sequence ID" value="RJG00620.1"/>
    <property type="molecule type" value="Genomic_DNA"/>
</dbReference>
<organism evidence="1 2">
    <name type="scientific">Noviherbaspirillum sedimenti</name>
    <dbReference type="NCBI Taxonomy" id="2320865"/>
    <lineage>
        <taxon>Bacteria</taxon>
        <taxon>Pseudomonadati</taxon>
        <taxon>Pseudomonadota</taxon>
        <taxon>Betaproteobacteria</taxon>
        <taxon>Burkholderiales</taxon>
        <taxon>Oxalobacteraceae</taxon>
        <taxon>Noviherbaspirillum</taxon>
    </lineage>
</organism>
<evidence type="ECO:0000313" key="1">
    <source>
        <dbReference type="EMBL" id="RJG00620.1"/>
    </source>
</evidence>
<sequence length="82" mass="9841">MFDHQRDALFFRLLLRFVAGIALVDKHHFHHLTGDFLHLTRVSIAACGDQRWPLWIQIAFDIQTQQHAQIIHEEYWKRESGY</sequence>
<accession>A0A3A3GI93</accession>
<keyword evidence="2" id="KW-1185">Reference proteome</keyword>
<gene>
    <name evidence="1" type="ORF">D3878_02690</name>
</gene>
<dbReference type="AlphaFoldDB" id="A0A3A3GI93"/>
<dbReference type="RefSeq" id="WP_119784075.1">
    <property type="nucleotide sequence ID" value="NZ_QYUQ01000002.1"/>
</dbReference>
<name>A0A3A3GI93_9BURK</name>
<comment type="caution">
    <text evidence="1">The sequence shown here is derived from an EMBL/GenBank/DDBJ whole genome shotgun (WGS) entry which is preliminary data.</text>
</comment>
<dbReference type="Proteomes" id="UP000266327">
    <property type="component" value="Unassembled WGS sequence"/>
</dbReference>
<evidence type="ECO:0000313" key="2">
    <source>
        <dbReference type="Proteomes" id="UP000266327"/>
    </source>
</evidence>
<protein>
    <submittedName>
        <fullName evidence="1">Uncharacterized protein</fullName>
    </submittedName>
</protein>